<organism evidence="1 2">
    <name type="scientific">Cryptolaemus montrouzieri</name>
    <dbReference type="NCBI Taxonomy" id="559131"/>
    <lineage>
        <taxon>Eukaryota</taxon>
        <taxon>Metazoa</taxon>
        <taxon>Ecdysozoa</taxon>
        <taxon>Arthropoda</taxon>
        <taxon>Hexapoda</taxon>
        <taxon>Insecta</taxon>
        <taxon>Pterygota</taxon>
        <taxon>Neoptera</taxon>
        <taxon>Endopterygota</taxon>
        <taxon>Coleoptera</taxon>
        <taxon>Polyphaga</taxon>
        <taxon>Cucujiformia</taxon>
        <taxon>Coccinelloidea</taxon>
        <taxon>Coccinellidae</taxon>
        <taxon>Scymninae</taxon>
        <taxon>Scymnini</taxon>
        <taxon>Cryptolaemus</taxon>
    </lineage>
</organism>
<evidence type="ECO:0000313" key="1">
    <source>
        <dbReference type="EMBL" id="KAL3269765.1"/>
    </source>
</evidence>
<reference evidence="1 2" key="1">
    <citation type="journal article" date="2021" name="BMC Biol.">
        <title>Horizontally acquired antibacterial genes associated with adaptive radiation of ladybird beetles.</title>
        <authorList>
            <person name="Li H.S."/>
            <person name="Tang X.F."/>
            <person name="Huang Y.H."/>
            <person name="Xu Z.Y."/>
            <person name="Chen M.L."/>
            <person name="Du X.Y."/>
            <person name="Qiu B.Y."/>
            <person name="Chen P.T."/>
            <person name="Zhang W."/>
            <person name="Slipinski A."/>
            <person name="Escalona H.E."/>
            <person name="Waterhouse R.M."/>
            <person name="Zwick A."/>
            <person name="Pang H."/>
        </authorList>
    </citation>
    <scope>NUCLEOTIDE SEQUENCE [LARGE SCALE GENOMIC DNA]</scope>
    <source>
        <strain evidence="1">SYSU2018</strain>
    </source>
</reference>
<accession>A0ABD2MUF2</accession>
<name>A0ABD2MUF2_9CUCU</name>
<comment type="caution">
    <text evidence="1">The sequence shown here is derived from an EMBL/GenBank/DDBJ whole genome shotgun (WGS) entry which is preliminary data.</text>
</comment>
<dbReference type="Proteomes" id="UP001516400">
    <property type="component" value="Unassembled WGS sequence"/>
</dbReference>
<sequence length="116" mass="13479">MQYSSHFTWEITQKSNRSSLFIYYSSRIKRKMDAEMENHSKPSKIKLIIFNHRTKDNSSMIEFNNHNLKLTAAGKYLENKISLKAHSKKTKQATITSANKASQPRLHAILRNDLPT</sequence>
<protein>
    <submittedName>
        <fullName evidence="1">Uncharacterized protein</fullName>
    </submittedName>
</protein>
<evidence type="ECO:0000313" key="2">
    <source>
        <dbReference type="Proteomes" id="UP001516400"/>
    </source>
</evidence>
<dbReference type="AlphaFoldDB" id="A0ABD2MUF2"/>
<gene>
    <name evidence="1" type="ORF">HHI36_008825</name>
</gene>
<dbReference type="EMBL" id="JABFTP020000021">
    <property type="protein sequence ID" value="KAL3269765.1"/>
    <property type="molecule type" value="Genomic_DNA"/>
</dbReference>
<keyword evidence="2" id="KW-1185">Reference proteome</keyword>
<proteinExistence type="predicted"/>